<keyword evidence="4" id="KW-0963">Cytoplasm</keyword>
<dbReference type="Gene3D" id="1.10.8.430">
    <property type="entry name" value="Helical domain of apoptotic protease-activating factors"/>
    <property type="match status" value="1"/>
</dbReference>
<dbReference type="Gene3D" id="3.30.70.100">
    <property type="match status" value="1"/>
</dbReference>
<dbReference type="FunFam" id="1.10.10.10:FF:000322">
    <property type="entry name" value="Probable disease resistance protein At1g63360"/>
    <property type="match status" value="1"/>
</dbReference>
<dbReference type="InterPro" id="IPR058922">
    <property type="entry name" value="WHD_DRP"/>
</dbReference>
<keyword evidence="7" id="KW-0677">Repeat</keyword>
<feature type="domain" description="NB-ARC" evidence="12">
    <location>
        <begin position="153"/>
        <end position="322"/>
    </location>
</feature>
<feature type="domain" description="Disease resistance protein winged helix" evidence="13">
    <location>
        <begin position="405"/>
        <end position="476"/>
    </location>
</feature>
<evidence type="ECO:0000256" key="3">
    <source>
        <dbReference type="ARBA" id="ARBA00008894"/>
    </source>
</evidence>
<evidence type="ECO:0000256" key="11">
    <source>
        <dbReference type="SAM" id="Coils"/>
    </source>
</evidence>
<dbReference type="Pfam" id="PF00931">
    <property type="entry name" value="NB-ARC"/>
    <property type="match status" value="1"/>
</dbReference>
<dbReference type="InterPro" id="IPR027417">
    <property type="entry name" value="P-loop_NTPase"/>
</dbReference>
<dbReference type="Gene3D" id="1.10.10.10">
    <property type="entry name" value="Winged helix-like DNA-binding domain superfamily/Winged helix DNA-binding domain"/>
    <property type="match status" value="1"/>
</dbReference>
<dbReference type="Gene3D" id="3.40.50.300">
    <property type="entry name" value="P-loop containing nucleotide triphosphate hydrolases"/>
    <property type="match status" value="1"/>
</dbReference>
<comment type="caution">
    <text evidence="15">The sequence shown here is derived from an EMBL/GenBank/DDBJ whole genome shotgun (WGS) entry which is preliminary data.</text>
</comment>
<organism evidence="15 16">
    <name type="scientific">Olea europaea subsp. europaea</name>
    <dbReference type="NCBI Taxonomy" id="158383"/>
    <lineage>
        <taxon>Eukaryota</taxon>
        <taxon>Viridiplantae</taxon>
        <taxon>Streptophyta</taxon>
        <taxon>Embryophyta</taxon>
        <taxon>Tracheophyta</taxon>
        <taxon>Spermatophyta</taxon>
        <taxon>Magnoliopsida</taxon>
        <taxon>eudicotyledons</taxon>
        <taxon>Gunneridae</taxon>
        <taxon>Pentapetalae</taxon>
        <taxon>asterids</taxon>
        <taxon>lamiids</taxon>
        <taxon>Lamiales</taxon>
        <taxon>Oleaceae</taxon>
        <taxon>Oleeae</taxon>
        <taxon>Olea</taxon>
    </lineage>
</organism>
<dbReference type="SUPFAM" id="SSF52058">
    <property type="entry name" value="L domain-like"/>
    <property type="match status" value="1"/>
</dbReference>
<keyword evidence="10" id="KW-0067">ATP-binding</keyword>
<dbReference type="GO" id="GO:0009626">
    <property type="term" value="P:plant-type hypersensitive response"/>
    <property type="evidence" value="ECO:0007669"/>
    <property type="project" value="UniProtKB-KW"/>
</dbReference>
<evidence type="ECO:0000256" key="8">
    <source>
        <dbReference type="ARBA" id="ARBA00022741"/>
    </source>
</evidence>
<evidence type="ECO:0000256" key="7">
    <source>
        <dbReference type="ARBA" id="ARBA00022737"/>
    </source>
</evidence>
<comment type="subcellular location">
    <subcellularLocation>
        <location evidence="2">Cytoplasm</location>
    </subcellularLocation>
</comment>
<evidence type="ECO:0000256" key="6">
    <source>
        <dbReference type="ARBA" id="ARBA00022667"/>
    </source>
</evidence>
<dbReference type="InterPro" id="IPR002182">
    <property type="entry name" value="NB-ARC"/>
</dbReference>
<evidence type="ECO:0000259" key="13">
    <source>
        <dbReference type="Pfam" id="PF23559"/>
    </source>
</evidence>
<dbReference type="AlphaFoldDB" id="A0A8S0SMZ8"/>
<evidence type="ECO:0000313" key="15">
    <source>
        <dbReference type="EMBL" id="CAA2993371.1"/>
    </source>
</evidence>
<dbReference type="Gramene" id="OE9A091155T1">
    <property type="protein sequence ID" value="OE9A091155C1"/>
    <property type="gene ID" value="OE9A091155"/>
</dbReference>
<dbReference type="Gene3D" id="1.20.5.4130">
    <property type="match status" value="1"/>
</dbReference>
<dbReference type="GO" id="GO:0051607">
    <property type="term" value="P:defense response to virus"/>
    <property type="evidence" value="ECO:0007669"/>
    <property type="project" value="UniProtKB-ARBA"/>
</dbReference>
<keyword evidence="9" id="KW-0611">Plant defense</keyword>
<dbReference type="GO" id="GO:0005737">
    <property type="term" value="C:cytoplasm"/>
    <property type="evidence" value="ECO:0007669"/>
    <property type="project" value="UniProtKB-SubCell"/>
</dbReference>
<dbReference type="SUPFAM" id="SSF52540">
    <property type="entry name" value="P-loop containing nucleoside triphosphate hydrolases"/>
    <property type="match status" value="1"/>
</dbReference>
<dbReference type="Gene3D" id="3.80.10.10">
    <property type="entry name" value="Ribonuclease Inhibitor"/>
    <property type="match status" value="1"/>
</dbReference>
<dbReference type="InterPro" id="IPR044974">
    <property type="entry name" value="Disease_R_plants"/>
</dbReference>
<dbReference type="FunFam" id="3.40.50.300:FF:001091">
    <property type="entry name" value="Probable disease resistance protein At1g61300"/>
    <property type="match status" value="1"/>
</dbReference>
<evidence type="ECO:0000256" key="5">
    <source>
        <dbReference type="ARBA" id="ARBA00022614"/>
    </source>
</evidence>
<dbReference type="Pfam" id="PF23559">
    <property type="entry name" value="WHD_DRP"/>
    <property type="match status" value="1"/>
</dbReference>
<keyword evidence="11" id="KW-0175">Coiled coil</keyword>
<dbReference type="GO" id="GO:0005524">
    <property type="term" value="F:ATP binding"/>
    <property type="evidence" value="ECO:0007669"/>
    <property type="project" value="UniProtKB-KW"/>
</dbReference>
<feature type="coiled-coil region" evidence="11">
    <location>
        <begin position="35"/>
        <end position="62"/>
    </location>
</feature>
<keyword evidence="16" id="KW-1185">Reference proteome</keyword>
<dbReference type="PRINTS" id="PR00364">
    <property type="entry name" value="DISEASERSIST"/>
</dbReference>
<evidence type="ECO:0000259" key="14">
    <source>
        <dbReference type="Pfam" id="PF23598"/>
    </source>
</evidence>
<dbReference type="OrthoDB" id="1700099at2759"/>
<keyword evidence="8" id="KW-0547">Nucleotide-binding</keyword>
<evidence type="ECO:0000259" key="12">
    <source>
        <dbReference type="Pfam" id="PF00931"/>
    </source>
</evidence>
<evidence type="ECO:0000256" key="9">
    <source>
        <dbReference type="ARBA" id="ARBA00022821"/>
    </source>
</evidence>
<sequence length="973" mass="111983">MAHAAVVSLMHILEQIRHGDGVSDPSENILLVPLLEKLSSLLSFLEESSQSSREEVKSLERKIRDAAYHAEDVFESRVSDRLLSKQQNLSANMPSAETYHLDLQKIMTEIDTIVEEVLEIEDVKGEQNLQPRNLLPSGSAPSGQVNMVGFAQDLVQIRERLCHEQQSQLQIVPIVGIGGMGKTTLTMNVFNDSYIKYRFDIRAWVTLFEQYRMRDILLSLLDDFVVTDHIREEDEEILKEHLYKNLKGRRYLIVVDDVRSIEVWNDIKMLFPNDRNGSRIILTSRLKDVADYVNSSNAHHQMRYLHEEESWNLFLAKAFGKENCPLDLVDVGTKIAKNCQGLPLLIVVISGLLSKVNKAKDYWEYVAENLNSIVAEKDDRCLEILNFSYKHLPAHLKACFLYMGVFPENYEIPVSKLIKLWVAEGFLKPHESKHLEEVAQEYLRNLIDRNLVLVRQKGSINGKVKTCIMHGLLRELCVRMAYKEEFLCVKSKNFVPEKEILLRRLCIHDDASYSPNEEDMTIQSMSLVRSFIYSGWDDTHLHSYYYFGCGLLRTLDMIGVELTKFPDEILQLVNLRYIAITGHDLVIPPSIAFLKNLQTLVVEDPWKITIFIPKEIFNMPQLRHLKLSRVSLFCCFSLPLTDGDKTFVLENLETLSNVEYSGMSEDFLEKIPNVKKLGIIYRHSWWSFFDVHLQTLETLKIFFETRSDSIFLQSITSSPGLKKITLEHGSIDWKNMTIFGKLPNLEVLKLREFAFSGPEWVPTEGEFLKLKFLLIWETDLEQWRADSTHFPRLEHLILQKCSKLVEIPSDIGEIQTLKIIEIDNSSPSVVKSAKDMLQEQLDQGNEVLDVLFHQTKERLNPLKHRGRKLVLKVGIRDEKEKQKAMKLVSSFSGTKFSFILLFLLPLNATYPTFIAQIYLNDRIINLPPHIGVESLAMDLEEKLSVFGDVDPVGLVSKLRKSWRTELISVGPAN</sequence>
<dbReference type="GO" id="GO:0043531">
    <property type="term" value="F:ADP binding"/>
    <property type="evidence" value="ECO:0007669"/>
    <property type="project" value="InterPro"/>
</dbReference>
<evidence type="ECO:0000256" key="4">
    <source>
        <dbReference type="ARBA" id="ARBA00022490"/>
    </source>
</evidence>
<evidence type="ECO:0000256" key="10">
    <source>
        <dbReference type="ARBA" id="ARBA00022840"/>
    </source>
</evidence>
<dbReference type="InterPro" id="IPR032675">
    <property type="entry name" value="LRR_dom_sf"/>
</dbReference>
<comment type="similarity">
    <text evidence="3">Belongs to the disease resistance NB-LRR family.</text>
</comment>
<name>A0A8S0SMZ8_OLEEU</name>
<dbReference type="Pfam" id="PF23598">
    <property type="entry name" value="LRR_14"/>
    <property type="match status" value="1"/>
</dbReference>
<gene>
    <name evidence="15" type="ORF">OLEA9_A091155</name>
</gene>
<comment type="function">
    <text evidence="1">Confers resistance to late blight (Phytophthora infestans) races carrying the avirulence gene Avr1. Resistance proteins guard the plant against pathogens that contain an appropriate avirulence protein via an indirect interaction with this avirulence protein. That triggers a defense system including the hypersensitive response, which restricts the pathogen growth.</text>
</comment>
<evidence type="ECO:0000313" key="16">
    <source>
        <dbReference type="Proteomes" id="UP000594638"/>
    </source>
</evidence>
<dbReference type="PANTHER" id="PTHR23155:SF1152">
    <property type="entry name" value="AAA+ ATPASE DOMAIN-CONTAINING PROTEIN"/>
    <property type="match status" value="1"/>
</dbReference>
<dbReference type="InterPro" id="IPR042197">
    <property type="entry name" value="Apaf_helical"/>
</dbReference>
<dbReference type="EMBL" id="CACTIH010005448">
    <property type="protein sequence ID" value="CAA2993371.1"/>
    <property type="molecule type" value="Genomic_DNA"/>
</dbReference>
<evidence type="ECO:0000256" key="2">
    <source>
        <dbReference type="ARBA" id="ARBA00004496"/>
    </source>
</evidence>
<feature type="domain" description="Disease resistance R13L4/SHOC-2-like LRR" evidence="14">
    <location>
        <begin position="552"/>
        <end position="842"/>
    </location>
</feature>
<accession>A0A8S0SMZ8</accession>
<dbReference type="PANTHER" id="PTHR23155">
    <property type="entry name" value="DISEASE RESISTANCE PROTEIN RP"/>
    <property type="match status" value="1"/>
</dbReference>
<protein>
    <submittedName>
        <fullName evidence="15">Late blight resistance homolog R1B-16 isoform X1</fullName>
    </submittedName>
</protein>
<evidence type="ECO:0000256" key="1">
    <source>
        <dbReference type="ARBA" id="ARBA00002074"/>
    </source>
</evidence>
<dbReference type="Proteomes" id="UP000594638">
    <property type="component" value="Unassembled WGS sequence"/>
</dbReference>
<reference evidence="15 16" key="1">
    <citation type="submission" date="2019-12" db="EMBL/GenBank/DDBJ databases">
        <authorList>
            <person name="Alioto T."/>
            <person name="Alioto T."/>
            <person name="Gomez Garrido J."/>
        </authorList>
    </citation>
    <scope>NUCLEOTIDE SEQUENCE [LARGE SCALE GENOMIC DNA]</scope>
</reference>
<dbReference type="InterPro" id="IPR036388">
    <property type="entry name" value="WH-like_DNA-bd_sf"/>
</dbReference>
<proteinExistence type="inferred from homology"/>
<dbReference type="InterPro" id="IPR055414">
    <property type="entry name" value="LRR_R13L4/SHOC2-like"/>
</dbReference>
<keyword evidence="6" id="KW-0381">Hypersensitive response</keyword>
<keyword evidence="5" id="KW-0433">Leucine-rich repeat</keyword>